<protein>
    <submittedName>
        <fullName evidence="1">Uncharacterized protein</fullName>
    </submittedName>
</protein>
<reference evidence="1 2" key="1">
    <citation type="journal article" date="2020" name="Viruses">
        <title>Diversity and Host Interactions Among Virulent and Temperate Baltic Sea Flavobacterium Phages.</title>
        <authorList>
            <person name="Nilsson E."/>
            <person name="Bayfield O.W."/>
            <person name="Lundin D."/>
            <person name="Antson A.A."/>
            <person name="Holmfeldt K."/>
        </authorList>
    </citation>
    <scope>NUCLEOTIDE SEQUENCE [LARGE SCALE GENOMIC DNA]</scope>
</reference>
<accession>A0A6B9LV28</accession>
<dbReference type="Proteomes" id="UP000464671">
    <property type="component" value="Segment"/>
</dbReference>
<evidence type="ECO:0000313" key="2">
    <source>
        <dbReference type="Proteomes" id="UP000464671"/>
    </source>
</evidence>
<keyword evidence="2" id="KW-1185">Reference proteome</keyword>
<evidence type="ECO:0000313" key="1">
    <source>
        <dbReference type="EMBL" id="QHB40964.1"/>
    </source>
</evidence>
<sequence length="110" mass="12782">MGNFIIDQRLAKLEAKKIQLLKLKKEFRNVELKEVNETIARLKQWNIELAFQRIAKKIKESTQNLSKIIAQLKETTTKCSKAFQMLKDSTERISFVGDEIQSVKISKSKN</sequence>
<gene>
    <name evidence="1" type="ORF">tant81_gp033</name>
</gene>
<name>A0A6B9LV28_9CAUD</name>
<dbReference type="EMBL" id="MN812239">
    <property type="protein sequence ID" value="QHB40964.1"/>
    <property type="molecule type" value="Genomic_DNA"/>
</dbReference>
<organism evidence="1 2">
    <name type="scientific">Flavobacterium phage vB_FspS_tant8-1</name>
    <dbReference type="NCBI Taxonomy" id="2686278"/>
    <lineage>
        <taxon>Viruses</taxon>
        <taxon>Duplodnaviria</taxon>
        <taxon>Heunggongvirae</taxon>
        <taxon>Uroviricota</taxon>
        <taxon>Caudoviricetes</taxon>
        <taxon>Tantvirus</taxon>
        <taxon>Tantvirus tant</taxon>
    </lineage>
</organism>
<proteinExistence type="predicted"/>